<dbReference type="RefSeq" id="WP_168869272.1">
    <property type="nucleotide sequence ID" value="NZ_JABAIA010000001.1"/>
</dbReference>
<evidence type="ECO:0000313" key="2">
    <source>
        <dbReference type="Proteomes" id="UP000570474"/>
    </source>
</evidence>
<accession>A0A847RRA7</accession>
<reference evidence="1 2" key="1">
    <citation type="submission" date="2020-04" db="EMBL/GenBank/DDBJ databases">
        <authorList>
            <person name="Yin C."/>
        </authorList>
    </citation>
    <scope>NUCLEOTIDE SEQUENCE [LARGE SCALE GENOMIC DNA]</scope>
    <source>
        <strain evidence="1 2">Ae27</strain>
    </source>
</reference>
<dbReference type="Proteomes" id="UP000570474">
    <property type="component" value="Unassembled WGS sequence"/>
</dbReference>
<keyword evidence="2" id="KW-1185">Reference proteome</keyword>
<gene>
    <name evidence="1" type="ORF">HGH92_03010</name>
</gene>
<proteinExistence type="predicted"/>
<dbReference type="EMBL" id="JABAIA010000001">
    <property type="protein sequence ID" value="NLR63265.1"/>
    <property type="molecule type" value="Genomic_DNA"/>
</dbReference>
<protein>
    <submittedName>
        <fullName evidence="1">Uncharacterized protein</fullName>
    </submittedName>
</protein>
<organism evidence="1 2">
    <name type="scientific">Chitinophaga varians</name>
    <dbReference type="NCBI Taxonomy" id="2202339"/>
    <lineage>
        <taxon>Bacteria</taxon>
        <taxon>Pseudomonadati</taxon>
        <taxon>Bacteroidota</taxon>
        <taxon>Chitinophagia</taxon>
        <taxon>Chitinophagales</taxon>
        <taxon>Chitinophagaceae</taxon>
        <taxon>Chitinophaga</taxon>
    </lineage>
</organism>
<evidence type="ECO:0000313" key="1">
    <source>
        <dbReference type="EMBL" id="NLR63265.1"/>
    </source>
</evidence>
<name>A0A847RRA7_9BACT</name>
<comment type="caution">
    <text evidence="1">The sequence shown here is derived from an EMBL/GenBank/DDBJ whole genome shotgun (WGS) entry which is preliminary data.</text>
</comment>
<dbReference type="AlphaFoldDB" id="A0A847RRA7"/>
<sequence length="223" mass="26331">MIFDAPRPWDNLPLRLSNEEISQPYEVIHDFFSAFEKHRTIIILQRWLYSVCSNKKCKESPSTLLFFYEKIEYLIEAAYLISQLNNSERKAVLQNDSKNDDFNIMNAEYFCAWGSSKFTQNPAKLIWQDFPRSLSTKEFFNPYSVFKKTFRFYSLGEWRQELSNLFNMALSKESLLDDGLDTDILSVEKHLLKLIDASHLIDIREFRLDYVTSINGKSSEDNR</sequence>